<comment type="caution">
    <text evidence="2">The sequence shown here is derived from an EMBL/GenBank/DDBJ whole genome shotgun (WGS) entry which is preliminary data.</text>
</comment>
<feature type="compositionally biased region" description="Basic and acidic residues" evidence="1">
    <location>
        <begin position="152"/>
        <end position="167"/>
    </location>
</feature>
<dbReference type="Proteomes" id="UP000770661">
    <property type="component" value="Unassembled WGS sequence"/>
</dbReference>
<sequence>MQRPLPTNTSLFLQPISSRTRVRLHRLRLGYKSPESMRGDDNIPCDHCLTPCAAPLLHCLATTSLRRGPVGIRHFEHEWEAAACVVEKLSTSSLVSTTGVQIHNANSLCMDTIAEAAASEAEEMSQEDNSQVPADTPAAPPAPDVPTASQSDAKEDTQEKNSEKTEEQLPAETEAEAPEEDQEGDLGTAPHTGSEDVAPSVTQTPHQTEVEGAPVHGDVEGVTLQQHYNQAYIADELEEQPIQV</sequence>
<dbReference type="AlphaFoldDB" id="A0A8J4XTP0"/>
<dbReference type="EMBL" id="JACEEZ010021422">
    <property type="protein sequence ID" value="KAG0713500.1"/>
    <property type="molecule type" value="Genomic_DNA"/>
</dbReference>
<evidence type="ECO:0000313" key="3">
    <source>
        <dbReference type="Proteomes" id="UP000770661"/>
    </source>
</evidence>
<evidence type="ECO:0000256" key="1">
    <source>
        <dbReference type="SAM" id="MobiDB-lite"/>
    </source>
</evidence>
<organism evidence="2 3">
    <name type="scientific">Chionoecetes opilio</name>
    <name type="common">Atlantic snow crab</name>
    <name type="synonym">Cancer opilio</name>
    <dbReference type="NCBI Taxonomy" id="41210"/>
    <lineage>
        <taxon>Eukaryota</taxon>
        <taxon>Metazoa</taxon>
        <taxon>Ecdysozoa</taxon>
        <taxon>Arthropoda</taxon>
        <taxon>Crustacea</taxon>
        <taxon>Multicrustacea</taxon>
        <taxon>Malacostraca</taxon>
        <taxon>Eumalacostraca</taxon>
        <taxon>Eucarida</taxon>
        <taxon>Decapoda</taxon>
        <taxon>Pleocyemata</taxon>
        <taxon>Brachyura</taxon>
        <taxon>Eubrachyura</taxon>
        <taxon>Majoidea</taxon>
        <taxon>Majidae</taxon>
        <taxon>Chionoecetes</taxon>
    </lineage>
</organism>
<protein>
    <submittedName>
        <fullName evidence="2">Uncharacterized protein</fullName>
    </submittedName>
</protein>
<proteinExistence type="predicted"/>
<evidence type="ECO:0000313" key="2">
    <source>
        <dbReference type="EMBL" id="KAG0713500.1"/>
    </source>
</evidence>
<feature type="compositionally biased region" description="Acidic residues" evidence="1">
    <location>
        <begin position="173"/>
        <end position="184"/>
    </location>
</feature>
<accession>A0A8J4XTP0</accession>
<keyword evidence="3" id="KW-1185">Reference proteome</keyword>
<name>A0A8J4XTP0_CHIOP</name>
<feature type="region of interest" description="Disordered" evidence="1">
    <location>
        <begin position="118"/>
        <end position="222"/>
    </location>
</feature>
<reference evidence="2" key="1">
    <citation type="submission" date="2020-07" db="EMBL/GenBank/DDBJ databases">
        <title>The High-quality genome of the commercially important snow crab, Chionoecetes opilio.</title>
        <authorList>
            <person name="Jeong J.-H."/>
            <person name="Ryu S."/>
        </authorList>
    </citation>
    <scope>NUCLEOTIDE SEQUENCE</scope>
    <source>
        <strain evidence="2">MADBK_172401_WGS</strain>
        <tissue evidence="2">Digestive gland</tissue>
    </source>
</reference>
<gene>
    <name evidence="2" type="ORF">GWK47_016101</name>
</gene>